<dbReference type="EMBL" id="CP072133">
    <property type="protein sequence ID" value="QTH72361.1"/>
    <property type="molecule type" value="Genomic_DNA"/>
</dbReference>
<name>A0A975DI95_9GAMM</name>
<keyword evidence="4" id="KW-1185">Reference proteome</keyword>
<proteinExistence type="predicted"/>
<dbReference type="AlphaFoldDB" id="A0A975DI95"/>
<dbReference type="Proteomes" id="UP000664904">
    <property type="component" value="Chromosome"/>
</dbReference>
<feature type="transmembrane region" description="Helical" evidence="1">
    <location>
        <begin position="168"/>
        <end position="188"/>
    </location>
</feature>
<sequence>MIQRVSWLIACLVGGFIPVALALAHVHFSASELSHNKADALFQTVESVVSNTTLKTAEKQAKLIDIIAKADPSDTTFFVYDTNGKMIFHPTHPEFNGRVLTSHANPIVAGAFRHLVKSANAYPEAVVSYHWQSGVSGKIESKVAYIRRIDNWNWVFAASVVEDETPVWQMWLVLSLLFCSIVVAWIVYSKRKVK</sequence>
<feature type="domain" description="Double Cache" evidence="2">
    <location>
        <begin position="61"/>
        <end position="164"/>
    </location>
</feature>
<accession>A0A975DI95</accession>
<keyword evidence="1" id="KW-1133">Transmembrane helix</keyword>
<evidence type="ECO:0000313" key="3">
    <source>
        <dbReference type="EMBL" id="QTH72361.1"/>
    </source>
</evidence>
<evidence type="ECO:0000313" key="4">
    <source>
        <dbReference type="Proteomes" id="UP000664904"/>
    </source>
</evidence>
<gene>
    <name evidence="3" type="ORF">J5O05_05805</name>
</gene>
<evidence type="ECO:0000256" key="1">
    <source>
        <dbReference type="SAM" id="Phobius"/>
    </source>
</evidence>
<dbReference type="InterPro" id="IPR004010">
    <property type="entry name" value="Double_Cache_2"/>
</dbReference>
<dbReference type="RefSeq" id="WP_208843986.1">
    <property type="nucleotide sequence ID" value="NZ_CP072133.1"/>
</dbReference>
<organism evidence="3 4">
    <name type="scientific">Pseudoalteromonas xiamenensis</name>
    <dbReference type="NCBI Taxonomy" id="882626"/>
    <lineage>
        <taxon>Bacteria</taxon>
        <taxon>Pseudomonadati</taxon>
        <taxon>Pseudomonadota</taxon>
        <taxon>Gammaproteobacteria</taxon>
        <taxon>Alteromonadales</taxon>
        <taxon>Pseudoalteromonadaceae</taxon>
        <taxon>Pseudoalteromonas</taxon>
    </lineage>
</organism>
<keyword evidence="1" id="KW-0472">Membrane</keyword>
<keyword evidence="1" id="KW-0812">Transmembrane</keyword>
<evidence type="ECO:0000259" key="2">
    <source>
        <dbReference type="Pfam" id="PF08269"/>
    </source>
</evidence>
<reference evidence="3" key="1">
    <citation type="submission" date="2021-03" db="EMBL/GenBank/DDBJ databases">
        <title>Complete Genome of Pseudoalteromonas xiamenensis STKMTI.2, a new potential marine bacterium producing anti-Vibrio compounds.</title>
        <authorList>
            <person name="Handayani D.P."/>
            <person name="Isnansetyo A."/>
            <person name="Istiqomah I."/>
            <person name="Jumina J."/>
        </authorList>
    </citation>
    <scope>NUCLEOTIDE SEQUENCE</scope>
    <source>
        <strain evidence="3">STKMTI.2</strain>
    </source>
</reference>
<dbReference type="KEGG" id="pxi:J5O05_05805"/>
<dbReference type="Pfam" id="PF08269">
    <property type="entry name" value="dCache_2"/>
    <property type="match status" value="1"/>
</dbReference>
<protein>
    <submittedName>
        <fullName evidence="3">Cache domain-containing protein</fullName>
    </submittedName>
</protein>
<dbReference type="Gene3D" id="3.30.450.20">
    <property type="entry name" value="PAS domain"/>
    <property type="match status" value="1"/>
</dbReference>